<dbReference type="AlphaFoldDB" id="A0A4C1TA66"/>
<reference evidence="1 2" key="1">
    <citation type="journal article" date="2019" name="Commun. Biol.">
        <title>The bagworm genome reveals a unique fibroin gene that provides high tensile strength.</title>
        <authorList>
            <person name="Kono N."/>
            <person name="Nakamura H."/>
            <person name="Ohtoshi R."/>
            <person name="Tomita M."/>
            <person name="Numata K."/>
            <person name="Arakawa K."/>
        </authorList>
    </citation>
    <scope>NUCLEOTIDE SEQUENCE [LARGE SCALE GENOMIC DNA]</scope>
</reference>
<proteinExistence type="predicted"/>
<evidence type="ECO:0000313" key="2">
    <source>
        <dbReference type="Proteomes" id="UP000299102"/>
    </source>
</evidence>
<name>A0A4C1TA66_EUMVA</name>
<comment type="caution">
    <text evidence="1">The sequence shown here is derived from an EMBL/GenBank/DDBJ whole genome shotgun (WGS) entry which is preliminary data.</text>
</comment>
<accession>A0A4C1TA66</accession>
<dbReference type="Proteomes" id="UP000299102">
    <property type="component" value="Unassembled WGS sequence"/>
</dbReference>
<protein>
    <submittedName>
        <fullName evidence="1">Uncharacterized protein</fullName>
    </submittedName>
</protein>
<sequence length="156" mass="17160">MDSIPEQHTEVEIGIREINEYACQQSRWSPPLMDVSQPKRRHQLSGVAGLPDRNRISDVRGIDGDGLGNCINHSPYCNRLGTDARGQSTASACARDSLHNETTVTVTYNLFIVHLTRRFIQLGGRPAPSAATHDAAPHILLTINYGQFDGRNEIAA</sequence>
<keyword evidence="2" id="KW-1185">Reference proteome</keyword>
<gene>
    <name evidence="1" type="ORF">EVAR_79712_1</name>
</gene>
<organism evidence="1 2">
    <name type="scientific">Eumeta variegata</name>
    <name type="common">Bagworm moth</name>
    <name type="synonym">Eumeta japonica</name>
    <dbReference type="NCBI Taxonomy" id="151549"/>
    <lineage>
        <taxon>Eukaryota</taxon>
        <taxon>Metazoa</taxon>
        <taxon>Ecdysozoa</taxon>
        <taxon>Arthropoda</taxon>
        <taxon>Hexapoda</taxon>
        <taxon>Insecta</taxon>
        <taxon>Pterygota</taxon>
        <taxon>Neoptera</taxon>
        <taxon>Endopterygota</taxon>
        <taxon>Lepidoptera</taxon>
        <taxon>Glossata</taxon>
        <taxon>Ditrysia</taxon>
        <taxon>Tineoidea</taxon>
        <taxon>Psychidae</taxon>
        <taxon>Oiketicinae</taxon>
        <taxon>Eumeta</taxon>
    </lineage>
</organism>
<dbReference type="EMBL" id="BGZK01000044">
    <property type="protein sequence ID" value="GBP11034.1"/>
    <property type="molecule type" value="Genomic_DNA"/>
</dbReference>
<evidence type="ECO:0000313" key="1">
    <source>
        <dbReference type="EMBL" id="GBP11034.1"/>
    </source>
</evidence>